<dbReference type="OrthoDB" id="7681714at2759"/>
<comment type="caution">
    <text evidence="1">The sequence shown here is derived from an EMBL/GenBank/DDBJ whole genome shotgun (WGS) entry which is preliminary data.</text>
</comment>
<dbReference type="EMBL" id="BGZK01001964">
    <property type="protein sequence ID" value="GBP88891.1"/>
    <property type="molecule type" value="Genomic_DNA"/>
</dbReference>
<organism evidence="1 2">
    <name type="scientific">Eumeta variegata</name>
    <name type="common">Bagworm moth</name>
    <name type="synonym">Eumeta japonica</name>
    <dbReference type="NCBI Taxonomy" id="151549"/>
    <lineage>
        <taxon>Eukaryota</taxon>
        <taxon>Metazoa</taxon>
        <taxon>Ecdysozoa</taxon>
        <taxon>Arthropoda</taxon>
        <taxon>Hexapoda</taxon>
        <taxon>Insecta</taxon>
        <taxon>Pterygota</taxon>
        <taxon>Neoptera</taxon>
        <taxon>Endopterygota</taxon>
        <taxon>Lepidoptera</taxon>
        <taxon>Glossata</taxon>
        <taxon>Ditrysia</taxon>
        <taxon>Tineoidea</taxon>
        <taxon>Psychidae</taxon>
        <taxon>Oiketicinae</taxon>
        <taxon>Eumeta</taxon>
    </lineage>
</organism>
<reference evidence="1 2" key="1">
    <citation type="journal article" date="2019" name="Commun. Biol.">
        <title>The bagworm genome reveals a unique fibroin gene that provides high tensile strength.</title>
        <authorList>
            <person name="Kono N."/>
            <person name="Nakamura H."/>
            <person name="Ohtoshi R."/>
            <person name="Tomita M."/>
            <person name="Numata K."/>
            <person name="Arakawa K."/>
        </authorList>
    </citation>
    <scope>NUCLEOTIDE SEQUENCE [LARGE SCALE GENOMIC DNA]</scope>
</reference>
<evidence type="ECO:0000313" key="2">
    <source>
        <dbReference type="Proteomes" id="UP000299102"/>
    </source>
</evidence>
<sequence>MGRDTPARRIKFVKLTGRVLSNLAAVCFNFTSVCDALLELHDETNDSVAASEALSQMHYVNLFDSTVTLVARYDILFKANIVSKAMQAEFMDVSNASQLLQNCFAFVK</sequence>
<name>A0A4C1ZJ61_EUMVA</name>
<accession>A0A4C1ZJ61</accession>
<dbReference type="AlphaFoldDB" id="A0A4C1ZJ61"/>
<proteinExistence type="predicted"/>
<evidence type="ECO:0000313" key="1">
    <source>
        <dbReference type="EMBL" id="GBP88891.1"/>
    </source>
</evidence>
<dbReference type="Proteomes" id="UP000299102">
    <property type="component" value="Unassembled WGS sequence"/>
</dbReference>
<protein>
    <submittedName>
        <fullName evidence="1">Uncharacterized protein</fullName>
    </submittedName>
</protein>
<keyword evidence="2" id="KW-1185">Reference proteome</keyword>
<gene>
    <name evidence="1" type="ORF">EVAR_102904_1</name>
</gene>